<dbReference type="RefSeq" id="WP_163149286.1">
    <property type="nucleotide sequence ID" value="NZ_JAAIKZ010000034.1"/>
</dbReference>
<organism evidence="2 3">
    <name type="scientific">Aeromonas rivipollensis</name>
    <dbReference type="NCBI Taxonomy" id="948519"/>
    <lineage>
        <taxon>Bacteria</taxon>
        <taxon>Pseudomonadati</taxon>
        <taxon>Pseudomonadota</taxon>
        <taxon>Gammaproteobacteria</taxon>
        <taxon>Aeromonadales</taxon>
        <taxon>Aeromonadaceae</taxon>
        <taxon>Aeromonas</taxon>
    </lineage>
</organism>
<dbReference type="Proteomes" id="UP000480681">
    <property type="component" value="Unassembled WGS sequence"/>
</dbReference>
<name>A0AAW9YGL8_9GAMM</name>
<feature type="transmembrane region" description="Helical" evidence="1">
    <location>
        <begin position="35"/>
        <end position="58"/>
    </location>
</feature>
<keyword evidence="1" id="KW-0812">Transmembrane</keyword>
<proteinExistence type="predicted"/>
<evidence type="ECO:0000313" key="2">
    <source>
        <dbReference type="EMBL" id="NEX76582.1"/>
    </source>
</evidence>
<accession>A0AAW9YGL8</accession>
<comment type="caution">
    <text evidence="2">The sequence shown here is derived from an EMBL/GenBank/DDBJ whole genome shotgun (WGS) entry which is preliminary data.</text>
</comment>
<keyword evidence="1" id="KW-1133">Transmembrane helix</keyword>
<sequence>MKHSSTGIVVIGLLLVGMMVGLAISEIDTPYTSIISTISSLIQACTSGLTLFVAYWAYRSWQRQLLYPRYLDAMSQLYDEFYKIVENTRQILYMPNEDLQAFVENDLEFLYADYSSHLTLMTKNELLIKRFALDDTVEIMMWFNVSDKHSYYRGRIYYAKVDGEPHKAHSEYIELLRYCEKYRVLHNASLP</sequence>
<evidence type="ECO:0000313" key="3">
    <source>
        <dbReference type="Proteomes" id="UP000480681"/>
    </source>
</evidence>
<dbReference type="AlphaFoldDB" id="A0AAW9YGL8"/>
<dbReference type="EMBL" id="JAAIKZ010000034">
    <property type="protein sequence ID" value="NEX76582.1"/>
    <property type="molecule type" value="Genomic_DNA"/>
</dbReference>
<reference evidence="2 3" key="1">
    <citation type="submission" date="2020-02" db="EMBL/GenBank/DDBJ databases">
        <title>Genome sequencing of Aeromonas rivipollensis.</title>
        <authorList>
            <person name="Fono-Tamo Ubani E.K."/>
            <person name="Lekota K.E."/>
        </authorList>
    </citation>
    <scope>NUCLEOTIDE SEQUENCE [LARGE SCALE GENOMIC DNA]</scope>
    <source>
        <strain evidence="2 3">G87</strain>
    </source>
</reference>
<protein>
    <submittedName>
        <fullName evidence="2">Uncharacterized protein</fullName>
    </submittedName>
</protein>
<evidence type="ECO:0000256" key="1">
    <source>
        <dbReference type="SAM" id="Phobius"/>
    </source>
</evidence>
<gene>
    <name evidence="2" type="ORF">G4911_17905</name>
</gene>
<keyword evidence="1" id="KW-0472">Membrane</keyword>